<protein>
    <recommendedName>
        <fullName evidence="3">Lipoprotein</fullName>
    </recommendedName>
</protein>
<organism evidence="1 2">
    <name type="scientific">Ohtaekwangia kribbensis</name>
    <dbReference type="NCBI Taxonomy" id="688913"/>
    <lineage>
        <taxon>Bacteria</taxon>
        <taxon>Pseudomonadati</taxon>
        <taxon>Bacteroidota</taxon>
        <taxon>Cytophagia</taxon>
        <taxon>Cytophagales</taxon>
        <taxon>Fulvivirgaceae</taxon>
        <taxon>Ohtaekwangia</taxon>
    </lineage>
</organism>
<dbReference type="EMBL" id="JBHTKA010000004">
    <property type="protein sequence ID" value="MFD1000268.1"/>
    <property type="molecule type" value="Genomic_DNA"/>
</dbReference>
<reference evidence="2" key="1">
    <citation type="journal article" date="2019" name="Int. J. Syst. Evol. Microbiol.">
        <title>The Global Catalogue of Microorganisms (GCM) 10K type strain sequencing project: providing services to taxonomists for standard genome sequencing and annotation.</title>
        <authorList>
            <consortium name="The Broad Institute Genomics Platform"/>
            <consortium name="The Broad Institute Genome Sequencing Center for Infectious Disease"/>
            <person name="Wu L."/>
            <person name="Ma J."/>
        </authorList>
    </citation>
    <scope>NUCLEOTIDE SEQUENCE [LARGE SCALE GENOMIC DNA]</scope>
    <source>
        <strain evidence="2">CCUG 58938</strain>
    </source>
</reference>
<sequence length="127" mass="14731">MKLTGYLAILLLLASCDYTTTGEICNHKGADIEVVISPFDNSDYSILKNDQLTLTRWDTLEQKGYFQLKSDVCAPVAMGINSFAPQELMFNYIEIRSLTDTLIISNQKEIHQRFKETKRYHYKWIIE</sequence>
<accession>A0ABW3K2W8</accession>
<evidence type="ECO:0000313" key="1">
    <source>
        <dbReference type="EMBL" id="MFD1000268.1"/>
    </source>
</evidence>
<dbReference type="RefSeq" id="WP_377579671.1">
    <property type="nucleotide sequence ID" value="NZ_JBHTKA010000004.1"/>
</dbReference>
<dbReference type="PROSITE" id="PS51257">
    <property type="entry name" value="PROKAR_LIPOPROTEIN"/>
    <property type="match status" value="1"/>
</dbReference>
<name>A0ABW3K2W8_9BACT</name>
<keyword evidence="2" id="KW-1185">Reference proteome</keyword>
<dbReference type="Proteomes" id="UP001597112">
    <property type="component" value="Unassembled WGS sequence"/>
</dbReference>
<proteinExistence type="predicted"/>
<evidence type="ECO:0000313" key="2">
    <source>
        <dbReference type="Proteomes" id="UP001597112"/>
    </source>
</evidence>
<evidence type="ECO:0008006" key="3">
    <source>
        <dbReference type="Google" id="ProtNLM"/>
    </source>
</evidence>
<comment type="caution">
    <text evidence="1">The sequence shown here is derived from an EMBL/GenBank/DDBJ whole genome shotgun (WGS) entry which is preliminary data.</text>
</comment>
<gene>
    <name evidence="1" type="ORF">ACFQ21_13175</name>
</gene>